<proteinExistence type="predicted"/>
<evidence type="ECO:0000256" key="1">
    <source>
        <dbReference type="SAM" id="Coils"/>
    </source>
</evidence>
<reference evidence="2" key="1">
    <citation type="journal article" date="2012" name="PLoS ONE">
        <title>Gene sets for utilization of primary and secondary nutrition supplies in the distal gut of endangered iberian lynx.</title>
        <authorList>
            <person name="Alcaide M."/>
            <person name="Messina E."/>
            <person name="Richter M."/>
            <person name="Bargiela R."/>
            <person name="Peplies J."/>
            <person name="Huws S.A."/>
            <person name="Newbold C.J."/>
            <person name="Golyshin P.N."/>
            <person name="Simon M.A."/>
            <person name="Lopez G."/>
            <person name="Yakimov M.M."/>
            <person name="Ferrer M."/>
        </authorList>
    </citation>
    <scope>NUCLEOTIDE SEQUENCE</scope>
</reference>
<accession>J9G5I2</accession>
<dbReference type="PROSITE" id="PS51257">
    <property type="entry name" value="PROKAR_LIPOPROTEIN"/>
    <property type="match status" value="1"/>
</dbReference>
<gene>
    <name evidence="2" type="ORF">EVA_17114</name>
</gene>
<keyword evidence="2" id="KW-0449">Lipoprotein</keyword>
<protein>
    <submittedName>
        <fullName evidence="2">Lipoprotein</fullName>
    </submittedName>
</protein>
<name>J9G5I2_9ZZZZ</name>
<organism evidence="2">
    <name type="scientific">gut metagenome</name>
    <dbReference type="NCBI Taxonomy" id="749906"/>
    <lineage>
        <taxon>unclassified sequences</taxon>
        <taxon>metagenomes</taxon>
        <taxon>organismal metagenomes</taxon>
    </lineage>
</organism>
<evidence type="ECO:0000313" key="2">
    <source>
        <dbReference type="EMBL" id="EJW94779.1"/>
    </source>
</evidence>
<keyword evidence="1" id="KW-0175">Coiled coil</keyword>
<dbReference type="AlphaFoldDB" id="J9G5I2"/>
<sequence>MRKFYTLALAALVLMVGACDTKRQKEDAEKAREFSKADSLQLVINQMRNESEDLNDMKMKISDIMRQINEAEGRINNASVEGSENQVIIENMAFIQQKMNEYRKMVEAMRQQLRNSNQISKKEKKNFEADIAAYQEQLKQKDQEIASLREELAQRDIIITEQSAQLAEQTDKVNNLAAENAAKEQAILEQDRKLHTAWYVFGTKRELKEEKILVKGEVMKSNEVNKDYFTEIDIRVIKTIPLHSKDAELLTTHPADSYNLDKDANGMYTLRITQPDKFWSVNKYLVILVK</sequence>
<dbReference type="EMBL" id="AMCI01006178">
    <property type="protein sequence ID" value="EJW94779.1"/>
    <property type="molecule type" value="Genomic_DNA"/>
</dbReference>
<feature type="coiled-coil region" evidence="1">
    <location>
        <begin position="37"/>
        <end position="186"/>
    </location>
</feature>
<comment type="caution">
    <text evidence="2">The sequence shown here is derived from an EMBL/GenBank/DDBJ whole genome shotgun (WGS) entry which is preliminary data.</text>
</comment>